<organism evidence="1">
    <name type="scientific">Brachypodium distachyon</name>
    <name type="common">Purple false brome</name>
    <name type="synonym">Trachynia distachya</name>
    <dbReference type="NCBI Taxonomy" id="15368"/>
    <lineage>
        <taxon>Eukaryota</taxon>
        <taxon>Viridiplantae</taxon>
        <taxon>Streptophyta</taxon>
        <taxon>Embryophyta</taxon>
        <taxon>Tracheophyta</taxon>
        <taxon>Spermatophyta</taxon>
        <taxon>Magnoliopsida</taxon>
        <taxon>Liliopsida</taxon>
        <taxon>Poales</taxon>
        <taxon>Poaceae</taxon>
        <taxon>BOP clade</taxon>
        <taxon>Pooideae</taxon>
        <taxon>Stipodae</taxon>
        <taxon>Brachypodieae</taxon>
        <taxon>Brachypodium</taxon>
    </lineage>
</organism>
<evidence type="ECO:0000313" key="2">
    <source>
        <dbReference type="EnsemblPlants" id="PNT64165"/>
    </source>
</evidence>
<proteinExistence type="predicted"/>
<reference evidence="2" key="3">
    <citation type="submission" date="2018-08" db="UniProtKB">
        <authorList>
            <consortium name="EnsemblPlants"/>
        </authorList>
    </citation>
    <scope>IDENTIFICATION</scope>
    <source>
        <strain evidence="2">cv. Bd21</strain>
    </source>
</reference>
<dbReference type="Proteomes" id="UP000008810">
    <property type="component" value="Chromosome 4"/>
</dbReference>
<evidence type="ECO:0000313" key="1">
    <source>
        <dbReference type="EMBL" id="PNT64165.1"/>
    </source>
</evidence>
<feature type="non-terminal residue" evidence="1">
    <location>
        <position position="1"/>
    </location>
</feature>
<sequence>ESPRGNKVPFRPCLCFPQLPCRPSLGFQPPPLPFGLCRDSRWFSVVSQHCCRFGSSGRWASIFSLIVSLFWVLRYSE</sequence>
<reference evidence="1 2" key="1">
    <citation type="journal article" date="2010" name="Nature">
        <title>Genome sequencing and analysis of the model grass Brachypodium distachyon.</title>
        <authorList>
            <consortium name="International Brachypodium Initiative"/>
        </authorList>
    </citation>
    <scope>NUCLEOTIDE SEQUENCE [LARGE SCALE GENOMIC DNA]</scope>
    <source>
        <strain evidence="1 2">Bd21</strain>
    </source>
</reference>
<evidence type="ECO:0000313" key="3">
    <source>
        <dbReference type="Proteomes" id="UP000008810"/>
    </source>
</evidence>
<protein>
    <submittedName>
        <fullName evidence="1 2">Uncharacterized protein</fullName>
    </submittedName>
</protein>
<dbReference type="InParanoid" id="A0A2K2CQ48"/>
<dbReference type="EnsemblPlants" id="PNT64165">
    <property type="protein sequence ID" value="PNT64165"/>
    <property type="gene ID" value="BRADI_4g25309v3"/>
</dbReference>
<dbReference type="Gramene" id="PNT64165">
    <property type="protein sequence ID" value="PNT64165"/>
    <property type="gene ID" value="BRADI_4g25309v3"/>
</dbReference>
<reference evidence="1" key="2">
    <citation type="submission" date="2017-06" db="EMBL/GenBank/DDBJ databases">
        <title>WGS assembly of Brachypodium distachyon.</title>
        <authorList>
            <consortium name="The International Brachypodium Initiative"/>
            <person name="Lucas S."/>
            <person name="Harmon-Smith M."/>
            <person name="Lail K."/>
            <person name="Tice H."/>
            <person name="Grimwood J."/>
            <person name="Bruce D."/>
            <person name="Barry K."/>
            <person name="Shu S."/>
            <person name="Lindquist E."/>
            <person name="Wang M."/>
            <person name="Pitluck S."/>
            <person name="Vogel J.P."/>
            <person name="Garvin D.F."/>
            <person name="Mockler T.C."/>
            <person name="Schmutz J."/>
            <person name="Rokhsar D."/>
            <person name="Bevan M.W."/>
        </authorList>
    </citation>
    <scope>NUCLEOTIDE SEQUENCE</scope>
    <source>
        <strain evidence="1">Bd21</strain>
    </source>
</reference>
<accession>A0A2K2CQ48</accession>
<gene>
    <name evidence="1" type="ORF">BRADI_4g25309v3</name>
</gene>
<dbReference type="EMBL" id="CM000883">
    <property type="protein sequence ID" value="PNT64165.1"/>
    <property type="molecule type" value="Genomic_DNA"/>
</dbReference>
<keyword evidence="3" id="KW-1185">Reference proteome</keyword>
<dbReference type="AlphaFoldDB" id="A0A2K2CQ48"/>
<name>A0A2K2CQ48_BRADI</name>